<proteinExistence type="predicted"/>
<organism evidence="1 2">
    <name type="scientific">Malus baccata</name>
    <name type="common">Siberian crab apple</name>
    <name type="synonym">Pyrus baccata</name>
    <dbReference type="NCBI Taxonomy" id="106549"/>
    <lineage>
        <taxon>Eukaryota</taxon>
        <taxon>Viridiplantae</taxon>
        <taxon>Streptophyta</taxon>
        <taxon>Embryophyta</taxon>
        <taxon>Tracheophyta</taxon>
        <taxon>Spermatophyta</taxon>
        <taxon>Magnoliopsida</taxon>
        <taxon>eudicotyledons</taxon>
        <taxon>Gunneridae</taxon>
        <taxon>Pentapetalae</taxon>
        <taxon>rosids</taxon>
        <taxon>fabids</taxon>
        <taxon>Rosales</taxon>
        <taxon>Rosaceae</taxon>
        <taxon>Amygdaloideae</taxon>
        <taxon>Maleae</taxon>
        <taxon>Malus</taxon>
    </lineage>
</organism>
<dbReference type="EMBL" id="VIEB01000022">
    <property type="protein sequence ID" value="TQE12140.1"/>
    <property type="molecule type" value="Genomic_DNA"/>
</dbReference>
<reference evidence="1 2" key="1">
    <citation type="journal article" date="2019" name="G3 (Bethesda)">
        <title>Sequencing of a Wild Apple (Malus baccata) Genome Unravels the Differences Between Cultivated and Wild Apple Species Regarding Disease Resistance and Cold Tolerance.</title>
        <authorList>
            <person name="Chen X."/>
        </authorList>
    </citation>
    <scope>NUCLEOTIDE SEQUENCE [LARGE SCALE GENOMIC DNA]</scope>
    <source>
        <strain evidence="2">cv. Shandingzi</strain>
        <tissue evidence="1">Leaves</tissue>
    </source>
</reference>
<protein>
    <submittedName>
        <fullName evidence="1">Uncharacterized protein</fullName>
    </submittedName>
</protein>
<gene>
    <name evidence="1" type="ORF">C1H46_002210</name>
</gene>
<dbReference type="AlphaFoldDB" id="A0A540NNP0"/>
<accession>A0A540NNP0</accession>
<evidence type="ECO:0000313" key="2">
    <source>
        <dbReference type="Proteomes" id="UP000315295"/>
    </source>
</evidence>
<dbReference type="Proteomes" id="UP000315295">
    <property type="component" value="Unassembled WGS sequence"/>
</dbReference>
<comment type="caution">
    <text evidence="1">The sequence shown here is derived from an EMBL/GenBank/DDBJ whole genome shotgun (WGS) entry which is preliminary data.</text>
</comment>
<sequence length="126" mass="13725">MNIAVGKRPRSVTKWIDLGVSSSSPANTSARDGSMAIFVRGFMNIGSVLAHSLSVSSRGEHSMLESGKHTYRGNVGMFRLGWRCGLMEEMLGPVTGIQDLEQKWLTMQESKPSVKFTLKMTGEGCA</sequence>
<keyword evidence="2" id="KW-1185">Reference proteome</keyword>
<evidence type="ECO:0000313" key="1">
    <source>
        <dbReference type="EMBL" id="TQE12140.1"/>
    </source>
</evidence>
<name>A0A540NNP0_MALBA</name>